<dbReference type="InterPro" id="IPR000644">
    <property type="entry name" value="CBS_dom"/>
</dbReference>
<keyword evidence="7 9" id="KW-0472">Membrane</keyword>
<comment type="subunit">
    <text evidence="9">Homodimer.</text>
</comment>
<dbReference type="InterPro" id="IPR006667">
    <property type="entry name" value="SLC41_membr_dom"/>
</dbReference>
<dbReference type="GO" id="GO:0015095">
    <property type="term" value="F:magnesium ion transmembrane transporter activity"/>
    <property type="evidence" value="ECO:0007669"/>
    <property type="project" value="UniProtKB-UniRule"/>
</dbReference>
<evidence type="ECO:0000256" key="2">
    <source>
        <dbReference type="ARBA" id="ARBA00009749"/>
    </source>
</evidence>
<feature type="transmembrane region" description="Helical" evidence="9">
    <location>
        <begin position="388"/>
        <end position="412"/>
    </location>
</feature>
<keyword evidence="9" id="KW-1003">Cell membrane</keyword>
<sequence length="449" mass="48556">MTDVNALERILRSDEDVPPERAAELSAMLDQPPIRDVVRLVERSTATRAAVVLRLLSRRRSIQVFDALDAAHQADLIDALGDRAVYEFFAELDPDDRVSLLDELPAEIAERFMRTLDDSERDITGVVLGYPRGSIGRRMSPEVPHIYEDMSVDETLEKLRLVADDVETIYTLPIISRDRLLVGVTSLRKLFTAEGSAGVAELMDEPVFAGAHDDAEETARWFLPLDILAMPIIDESGRLVGMLTFDDAVDIVEEADSEDAARSGAHEPLQQPYLSTSLFRVVRSRIVWLLVLAVSALLTVQVLGAFEDTLAAAVVLSLFIPLLTGTGGNTGNQAATTVTRALALGDVRPRDVLSVAWRELRVGMLLGALLGAIGFILASLVFGLDIGIVIGSTLFLVCTMSATVGGVMPIIAKKVGADPAVFSNPFISTLSDATGLVVYFLIAKSVMGL</sequence>
<keyword evidence="6 9" id="KW-1133">Transmembrane helix</keyword>
<feature type="transmembrane region" description="Helical" evidence="9">
    <location>
        <begin position="424"/>
        <end position="442"/>
    </location>
</feature>
<dbReference type="Gene3D" id="1.10.357.20">
    <property type="entry name" value="SLC41 divalent cation transporters, integral membrane domain"/>
    <property type="match status" value="1"/>
</dbReference>
<name>A0A6B8W1M1_9CORY</name>
<proteinExistence type="inferred from homology"/>
<dbReference type="EMBL" id="CP046453">
    <property type="protein sequence ID" value="QGU03530.1"/>
    <property type="molecule type" value="Genomic_DNA"/>
</dbReference>
<evidence type="ECO:0000313" key="12">
    <source>
        <dbReference type="Proteomes" id="UP000425178"/>
    </source>
</evidence>
<dbReference type="SUPFAM" id="SSF54631">
    <property type="entry name" value="CBS-domain pair"/>
    <property type="match status" value="1"/>
</dbReference>
<dbReference type="PANTHER" id="PTHR43773:SF1">
    <property type="entry name" value="MAGNESIUM TRANSPORTER MGTE"/>
    <property type="match status" value="1"/>
</dbReference>
<keyword evidence="8" id="KW-0129">CBS domain</keyword>
<dbReference type="InterPro" id="IPR046342">
    <property type="entry name" value="CBS_dom_sf"/>
</dbReference>
<evidence type="ECO:0000256" key="6">
    <source>
        <dbReference type="ARBA" id="ARBA00022989"/>
    </source>
</evidence>
<feature type="transmembrane region" description="Helical" evidence="9">
    <location>
        <begin position="362"/>
        <end position="382"/>
    </location>
</feature>
<dbReference type="Proteomes" id="UP000425178">
    <property type="component" value="Chromosome"/>
</dbReference>
<dbReference type="Pfam" id="PF00571">
    <property type="entry name" value="CBS"/>
    <property type="match status" value="1"/>
</dbReference>
<reference evidence="11 12" key="1">
    <citation type="journal article" date="2021" name="Int. J. Syst. Evol. Microbiol.">
        <title>Classification of three corynebacterial strains isolated from a small paddock in North Rhine-Westphalia: proposal of &lt;i&gt;Corynebacterium kalinowskii&lt;/i&gt; sp. nov., &lt;i&gt;Corynebacterium comes&lt;/i&gt; sp. nov. and &lt;i&gt;Corynebacterium occultum&lt;/i&gt; sp. nov.</title>
        <authorList>
            <person name="Schaffert L."/>
            <person name="Ruwe M."/>
            <person name="Milse J."/>
            <person name="Hanuschka K."/>
            <person name="Ortseifen V."/>
            <person name="Droste J."/>
            <person name="Brandt D."/>
            <person name="Schl L."/>
            <person name="Kutter Y."/>
            <person name="Vinke S."/>
            <person name="Vieh P."/>
            <person name="Jacob L."/>
            <person name="L N.C."/>
            <person name="Schulte-Berndt E."/>
            <person name="Hain C."/>
            <person name="Linder M."/>
            <person name="Schmidt P."/>
            <person name="Wollenschl L."/>
            <person name="Luttermann T."/>
            <person name="Thieme E."/>
            <person name="Hassa J."/>
            <person name="Haak M."/>
            <person name="Wittchen M."/>
            <person name="Mentz A."/>
            <person name="Persicke M."/>
            <person name="Busche T."/>
            <person name="R C."/>
        </authorList>
    </citation>
    <scope>NUCLEOTIDE SEQUENCE [LARGE SCALE GENOMIC DNA]</scope>
    <source>
        <strain evidence="11 12">2019</strain>
    </source>
</reference>
<evidence type="ECO:0000256" key="5">
    <source>
        <dbReference type="ARBA" id="ARBA00022842"/>
    </source>
</evidence>
<dbReference type="GO" id="GO:0005886">
    <property type="term" value="C:plasma membrane"/>
    <property type="evidence" value="ECO:0007669"/>
    <property type="project" value="UniProtKB-SubCell"/>
</dbReference>
<dbReference type="InterPro" id="IPR036739">
    <property type="entry name" value="SLC41_membr_dom_sf"/>
</dbReference>
<gene>
    <name evidence="11" type="ORF">CETAM_01200</name>
</gene>
<keyword evidence="5 9" id="KW-0460">Magnesium</keyword>
<dbReference type="SUPFAM" id="SSF158791">
    <property type="entry name" value="MgtE N-terminal domain-like"/>
    <property type="match status" value="1"/>
</dbReference>
<evidence type="ECO:0000256" key="7">
    <source>
        <dbReference type="ARBA" id="ARBA00023136"/>
    </source>
</evidence>
<dbReference type="Gene3D" id="3.10.580.10">
    <property type="entry name" value="CBS-domain"/>
    <property type="match status" value="1"/>
</dbReference>
<dbReference type="CDD" id="cd04606">
    <property type="entry name" value="CBS_pair_Mg_transporter"/>
    <property type="match status" value="1"/>
</dbReference>
<dbReference type="AlphaFoldDB" id="A0A6B8W1M1"/>
<dbReference type="Pfam" id="PF01769">
    <property type="entry name" value="MgtE"/>
    <property type="match status" value="1"/>
</dbReference>
<comment type="similarity">
    <text evidence="2 9">Belongs to the SLC41A transporter family.</text>
</comment>
<comment type="function">
    <text evidence="9">Acts as a magnesium transporter.</text>
</comment>
<dbReference type="KEGG" id="ccoe:CETAM_01200"/>
<keyword evidence="9" id="KW-0479">Metal-binding</keyword>
<dbReference type="Pfam" id="PF03448">
    <property type="entry name" value="MgtE_N"/>
    <property type="match status" value="1"/>
</dbReference>
<evidence type="ECO:0000313" key="11">
    <source>
        <dbReference type="EMBL" id="QGU03530.1"/>
    </source>
</evidence>
<evidence type="ECO:0000256" key="9">
    <source>
        <dbReference type="RuleBase" id="RU362011"/>
    </source>
</evidence>
<keyword evidence="3 9" id="KW-0813">Transport</keyword>
<evidence type="ECO:0000256" key="1">
    <source>
        <dbReference type="ARBA" id="ARBA00004141"/>
    </source>
</evidence>
<organism evidence="11 12">
    <name type="scientific">Corynebacterium comes</name>
    <dbReference type="NCBI Taxonomy" id="2675218"/>
    <lineage>
        <taxon>Bacteria</taxon>
        <taxon>Bacillati</taxon>
        <taxon>Actinomycetota</taxon>
        <taxon>Actinomycetes</taxon>
        <taxon>Mycobacteriales</taxon>
        <taxon>Corynebacteriaceae</taxon>
        <taxon>Corynebacterium</taxon>
    </lineage>
</organism>
<dbReference type="InterPro" id="IPR006669">
    <property type="entry name" value="MgtE_transporter"/>
</dbReference>
<dbReference type="GO" id="GO:0046872">
    <property type="term" value="F:metal ion binding"/>
    <property type="evidence" value="ECO:0007669"/>
    <property type="project" value="UniProtKB-KW"/>
</dbReference>
<evidence type="ECO:0000256" key="4">
    <source>
        <dbReference type="ARBA" id="ARBA00022692"/>
    </source>
</evidence>
<dbReference type="PANTHER" id="PTHR43773">
    <property type="entry name" value="MAGNESIUM TRANSPORTER MGTE"/>
    <property type="match status" value="1"/>
</dbReference>
<dbReference type="InterPro" id="IPR006668">
    <property type="entry name" value="Mg_transptr_MgtE_intracell_dom"/>
</dbReference>
<dbReference type="PROSITE" id="PS51371">
    <property type="entry name" value="CBS"/>
    <property type="match status" value="2"/>
</dbReference>
<dbReference type="InterPro" id="IPR038076">
    <property type="entry name" value="MgtE_N_sf"/>
</dbReference>
<comment type="subcellular location">
    <subcellularLocation>
        <location evidence="9">Cell membrane</location>
        <topology evidence="9">Multi-pass membrane protein</topology>
    </subcellularLocation>
    <subcellularLocation>
        <location evidence="1">Membrane</location>
        <topology evidence="1">Multi-pass membrane protein</topology>
    </subcellularLocation>
</comment>
<dbReference type="SMART" id="SM00924">
    <property type="entry name" value="MgtE_N"/>
    <property type="match status" value="1"/>
</dbReference>
<dbReference type="NCBIfam" id="TIGR00400">
    <property type="entry name" value="mgtE"/>
    <property type="match status" value="1"/>
</dbReference>
<accession>A0A6B8W1M1</accession>
<dbReference type="Gene3D" id="1.25.60.10">
    <property type="entry name" value="MgtE N-terminal domain-like"/>
    <property type="match status" value="1"/>
</dbReference>
<evidence type="ECO:0000259" key="10">
    <source>
        <dbReference type="PROSITE" id="PS51371"/>
    </source>
</evidence>
<feature type="domain" description="CBS" evidence="10">
    <location>
        <begin position="139"/>
        <end position="201"/>
    </location>
</feature>
<dbReference type="SUPFAM" id="SSF161093">
    <property type="entry name" value="MgtE membrane domain-like"/>
    <property type="match status" value="1"/>
</dbReference>
<keyword evidence="4 9" id="KW-0812">Transmembrane</keyword>
<evidence type="ECO:0000256" key="8">
    <source>
        <dbReference type="PROSITE-ProRule" id="PRU00703"/>
    </source>
</evidence>
<feature type="transmembrane region" description="Helical" evidence="9">
    <location>
        <begin position="310"/>
        <end position="330"/>
    </location>
</feature>
<keyword evidence="12" id="KW-1185">Reference proteome</keyword>
<protein>
    <recommendedName>
        <fullName evidence="9">Magnesium transporter MgtE</fullName>
    </recommendedName>
</protein>
<feature type="domain" description="CBS" evidence="10">
    <location>
        <begin position="202"/>
        <end position="258"/>
    </location>
</feature>
<evidence type="ECO:0000256" key="3">
    <source>
        <dbReference type="ARBA" id="ARBA00022448"/>
    </source>
</evidence>
<feature type="transmembrane region" description="Helical" evidence="9">
    <location>
        <begin position="286"/>
        <end position="304"/>
    </location>
</feature>